<feature type="domain" description="HTH cro/C1-type" evidence="1">
    <location>
        <begin position="19"/>
        <end position="73"/>
    </location>
</feature>
<dbReference type="Gene3D" id="1.10.260.40">
    <property type="entry name" value="lambda repressor-like DNA-binding domains"/>
    <property type="match status" value="1"/>
</dbReference>
<protein>
    <submittedName>
        <fullName evidence="2">Helix-turn-helix XRE-family like protein</fullName>
    </submittedName>
</protein>
<accession>A0A8S5QZU7</accession>
<name>A0A8S5QZU7_9CAUD</name>
<dbReference type="InterPro" id="IPR001387">
    <property type="entry name" value="Cro/C1-type_HTH"/>
</dbReference>
<dbReference type="SMART" id="SM00530">
    <property type="entry name" value="HTH_XRE"/>
    <property type="match status" value="1"/>
</dbReference>
<sequence length="77" mass="9145">MNYEQRLNDNQCKRFAFMLKQKRKDNKLSQEKLGYILGYGQSDIYKWEACKARPNFYQVEDVATYFNLPLNVLIGEG</sequence>
<organism evidence="2">
    <name type="scientific">Siphoviridae sp. ctOow3</name>
    <dbReference type="NCBI Taxonomy" id="2826315"/>
    <lineage>
        <taxon>Viruses</taxon>
        <taxon>Duplodnaviria</taxon>
        <taxon>Heunggongvirae</taxon>
        <taxon>Uroviricota</taxon>
        <taxon>Caudoviricetes</taxon>
    </lineage>
</organism>
<dbReference type="SUPFAM" id="SSF47413">
    <property type="entry name" value="lambda repressor-like DNA-binding domains"/>
    <property type="match status" value="1"/>
</dbReference>
<dbReference type="EMBL" id="BK015773">
    <property type="protein sequence ID" value="DAE24363.1"/>
    <property type="molecule type" value="Genomic_DNA"/>
</dbReference>
<dbReference type="Pfam" id="PF01381">
    <property type="entry name" value="HTH_3"/>
    <property type="match status" value="1"/>
</dbReference>
<evidence type="ECO:0000259" key="1">
    <source>
        <dbReference type="PROSITE" id="PS50943"/>
    </source>
</evidence>
<proteinExistence type="predicted"/>
<reference evidence="2" key="1">
    <citation type="journal article" date="2021" name="Proc. Natl. Acad. Sci. U.S.A.">
        <title>A Catalog of Tens of Thousands of Viruses from Human Metagenomes Reveals Hidden Associations with Chronic Diseases.</title>
        <authorList>
            <person name="Tisza M.J."/>
            <person name="Buck C.B."/>
        </authorList>
    </citation>
    <scope>NUCLEOTIDE SEQUENCE</scope>
    <source>
        <strain evidence="2">CtOow3</strain>
    </source>
</reference>
<dbReference type="InterPro" id="IPR010982">
    <property type="entry name" value="Lambda_DNA-bd_dom_sf"/>
</dbReference>
<dbReference type="GO" id="GO:0003677">
    <property type="term" value="F:DNA binding"/>
    <property type="evidence" value="ECO:0007669"/>
    <property type="project" value="InterPro"/>
</dbReference>
<dbReference type="CDD" id="cd00093">
    <property type="entry name" value="HTH_XRE"/>
    <property type="match status" value="1"/>
</dbReference>
<dbReference type="PROSITE" id="PS50943">
    <property type="entry name" value="HTH_CROC1"/>
    <property type="match status" value="1"/>
</dbReference>
<evidence type="ECO:0000313" key="2">
    <source>
        <dbReference type="EMBL" id="DAE24363.1"/>
    </source>
</evidence>